<evidence type="ECO:0000313" key="5">
    <source>
        <dbReference type="Proteomes" id="UP000244722"/>
    </source>
</evidence>
<dbReference type="EMBL" id="NESQ01000071">
    <property type="protein sequence ID" value="PUU80176.1"/>
    <property type="molecule type" value="Genomic_DNA"/>
</dbReference>
<comment type="caution">
    <text evidence="4">The sequence shown here is derived from an EMBL/GenBank/DDBJ whole genome shotgun (WGS) entry which is preliminary data.</text>
</comment>
<name>A0A2T6ZXI5_TUBBO</name>
<organism evidence="4 5">
    <name type="scientific">Tuber borchii</name>
    <name type="common">White truffle</name>
    <dbReference type="NCBI Taxonomy" id="42251"/>
    <lineage>
        <taxon>Eukaryota</taxon>
        <taxon>Fungi</taxon>
        <taxon>Dikarya</taxon>
        <taxon>Ascomycota</taxon>
        <taxon>Pezizomycotina</taxon>
        <taxon>Pezizomycetes</taxon>
        <taxon>Pezizales</taxon>
        <taxon>Tuberaceae</taxon>
        <taxon>Tuber</taxon>
    </lineage>
</organism>
<protein>
    <recommendedName>
        <fullName evidence="6">FAD-binding domain-containing protein</fullName>
    </recommendedName>
</protein>
<dbReference type="PANTHER" id="PTHR13789:SF314">
    <property type="entry name" value="FAD-BINDING DOMAIN-CONTAINING PROTEIN"/>
    <property type="match status" value="1"/>
</dbReference>
<evidence type="ECO:0008006" key="6">
    <source>
        <dbReference type="Google" id="ProtNLM"/>
    </source>
</evidence>
<evidence type="ECO:0000256" key="1">
    <source>
        <dbReference type="ARBA" id="ARBA00007992"/>
    </source>
</evidence>
<dbReference type="InterPro" id="IPR050493">
    <property type="entry name" value="FAD-dep_Monooxygenase_BioMet"/>
</dbReference>
<dbReference type="SUPFAM" id="SSF51905">
    <property type="entry name" value="FAD/NAD(P)-binding domain"/>
    <property type="match status" value="1"/>
</dbReference>
<dbReference type="STRING" id="42251.A0A2T6ZXI5"/>
<evidence type="ECO:0000256" key="2">
    <source>
        <dbReference type="ARBA" id="ARBA00023002"/>
    </source>
</evidence>
<dbReference type="Proteomes" id="UP000244722">
    <property type="component" value="Unassembled WGS sequence"/>
</dbReference>
<evidence type="ECO:0000313" key="4">
    <source>
        <dbReference type="EMBL" id="PUU80176.1"/>
    </source>
</evidence>
<keyword evidence="2" id="KW-0560">Oxidoreductase</keyword>
<dbReference type="GO" id="GO:0004497">
    <property type="term" value="F:monooxygenase activity"/>
    <property type="evidence" value="ECO:0007669"/>
    <property type="project" value="UniProtKB-KW"/>
</dbReference>
<dbReference type="Gene3D" id="3.50.50.60">
    <property type="entry name" value="FAD/NAD(P)-binding domain"/>
    <property type="match status" value="1"/>
</dbReference>
<gene>
    <name evidence="4" type="ORF">B9Z19DRAFT_1100389</name>
</gene>
<reference evidence="4 5" key="1">
    <citation type="submission" date="2017-04" db="EMBL/GenBank/DDBJ databases">
        <title>Draft genome sequence of Tuber borchii Vittad., a whitish edible truffle.</title>
        <authorList>
            <consortium name="DOE Joint Genome Institute"/>
            <person name="Murat C."/>
            <person name="Kuo A."/>
            <person name="Barry K.W."/>
            <person name="Clum A."/>
            <person name="Dockter R.B."/>
            <person name="Fauchery L."/>
            <person name="Iotti M."/>
            <person name="Kohler A."/>
            <person name="Labutti K."/>
            <person name="Lindquist E.A."/>
            <person name="Lipzen A."/>
            <person name="Ohm R.A."/>
            <person name="Wang M."/>
            <person name="Grigoriev I.V."/>
            <person name="Zambonelli A."/>
            <person name="Martin F.M."/>
        </authorList>
    </citation>
    <scope>NUCLEOTIDE SEQUENCE [LARGE SCALE GENOMIC DNA]</scope>
    <source>
        <strain evidence="4 5">Tbo3840</strain>
    </source>
</reference>
<proteinExistence type="inferred from homology"/>
<keyword evidence="3" id="KW-0503">Monooxygenase</keyword>
<comment type="similarity">
    <text evidence="1">Belongs to the paxM FAD-dependent monooxygenase family.</text>
</comment>
<accession>A0A2T6ZXI5</accession>
<dbReference type="InterPro" id="IPR036188">
    <property type="entry name" value="FAD/NAD-bd_sf"/>
</dbReference>
<keyword evidence="5" id="KW-1185">Reference proteome</keyword>
<dbReference type="AlphaFoldDB" id="A0A2T6ZXI5"/>
<sequence length="355" mass="39002">MLGITTSGGYLQAKPHWNLYNSGTRPLRILTNGTGIGGLTAAILLRRASHSVIVIPLTTAYSIYLFEKSLFLKEPGAAIRLRLGLIAEHKLDGSLVFEIDASQIADRYPHEITIVEEERGAPVTIDASSRAVDVDFEKNTPIQENGEMDNGDSTLRPAVTGENNLAAPIGKSAFRFLLLVNGIPADPVIAQITAKTGRLQVYMVKNKRAVTYPYQYSLLLNFVCPSQDASKTEIVGMFKDFYPPVIALLPKVPANEIKFWQILDLLALPRWVKGNVTLTGRAAHPVITADQRQGCVQAIQDCAALAAVLPLGTKKEDAVDRPKLYQEFRYERATRVQDATRIRGMDSTGSKKTQL</sequence>
<dbReference type="OrthoDB" id="1047367at2759"/>
<dbReference type="PANTHER" id="PTHR13789">
    <property type="entry name" value="MONOOXYGENASE"/>
    <property type="match status" value="1"/>
</dbReference>
<evidence type="ECO:0000256" key="3">
    <source>
        <dbReference type="ARBA" id="ARBA00023033"/>
    </source>
</evidence>